<gene>
    <name evidence="6" type="ORF">C6P64_01380</name>
</gene>
<protein>
    <submittedName>
        <fullName evidence="6">Prop effector</fullName>
    </submittedName>
</protein>
<dbReference type="Gene3D" id="1.10.1710.10">
    <property type="entry name" value="ProQ/FinO domain"/>
    <property type="match status" value="1"/>
</dbReference>
<feature type="region of interest" description="Disordered" evidence="4">
    <location>
        <begin position="1"/>
        <end position="40"/>
    </location>
</feature>
<keyword evidence="1" id="KW-0963">Cytoplasm</keyword>
<feature type="compositionally biased region" description="Low complexity" evidence="4">
    <location>
        <begin position="8"/>
        <end position="17"/>
    </location>
</feature>
<dbReference type="GO" id="GO:0005829">
    <property type="term" value="C:cytosol"/>
    <property type="evidence" value="ECO:0007669"/>
    <property type="project" value="TreeGrafter"/>
</dbReference>
<keyword evidence="3" id="KW-0143">Chaperone</keyword>
<dbReference type="InterPro" id="IPR036442">
    <property type="entry name" value="ProQ/FinO_sf"/>
</dbReference>
<evidence type="ECO:0000313" key="7">
    <source>
        <dbReference type="Proteomes" id="UP000238589"/>
    </source>
</evidence>
<evidence type="ECO:0000256" key="1">
    <source>
        <dbReference type="ARBA" id="ARBA00022490"/>
    </source>
</evidence>
<organism evidence="6 7">
    <name type="scientific">Malikia granosa</name>
    <dbReference type="NCBI Taxonomy" id="263067"/>
    <lineage>
        <taxon>Bacteria</taxon>
        <taxon>Pseudomonadati</taxon>
        <taxon>Pseudomonadota</taxon>
        <taxon>Betaproteobacteria</taxon>
        <taxon>Burkholderiales</taxon>
        <taxon>Comamonadaceae</taxon>
        <taxon>Malikia</taxon>
    </lineage>
</organism>
<evidence type="ECO:0000256" key="4">
    <source>
        <dbReference type="SAM" id="MobiDB-lite"/>
    </source>
</evidence>
<proteinExistence type="predicted"/>
<dbReference type="SUPFAM" id="SSF48657">
    <property type="entry name" value="FinO-like"/>
    <property type="match status" value="1"/>
</dbReference>
<sequence>MNDTQVKQPRSTQPSSQPRRRRGPAPAGQGQQRAQAPAHPVLQQLAGWYPKLFGEQPRPLKRGIYADLLAAQPEGLDAEGLKAALALHTRSTRYLSSVAAGQARHDLAGQAVEAMAPEHVLHALLEVHRRRQARSQEDLKPKLRQRIAQAFEASGLSREDYAALLPSRDPAVQALFDQALDEAAARAAKDAALHRAYSASGLEPAAFADSYGLPAAEVQRMLERVKRRSQQA</sequence>
<accession>A0A2S9K8M9</accession>
<evidence type="ECO:0000256" key="2">
    <source>
        <dbReference type="ARBA" id="ARBA00022884"/>
    </source>
</evidence>
<feature type="domain" description="ProQ/FinO" evidence="5">
    <location>
        <begin position="33"/>
        <end position="143"/>
    </location>
</feature>
<dbReference type="PANTHER" id="PTHR38106:SF1">
    <property type="entry name" value="RNA CHAPERONE PROQ"/>
    <property type="match status" value="1"/>
</dbReference>
<dbReference type="GO" id="GO:0034057">
    <property type="term" value="F:RNA strand-exchange activity"/>
    <property type="evidence" value="ECO:0007669"/>
    <property type="project" value="InterPro"/>
</dbReference>
<dbReference type="Pfam" id="PF04352">
    <property type="entry name" value="ProQ"/>
    <property type="match status" value="1"/>
</dbReference>
<dbReference type="InterPro" id="IPR016103">
    <property type="entry name" value="ProQ/FinO"/>
</dbReference>
<evidence type="ECO:0000256" key="3">
    <source>
        <dbReference type="ARBA" id="ARBA00023186"/>
    </source>
</evidence>
<evidence type="ECO:0000313" key="6">
    <source>
        <dbReference type="EMBL" id="PRD66819.1"/>
    </source>
</evidence>
<feature type="compositionally biased region" description="Low complexity" evidence="4">
    <location>
        <begin position="24"/>
        <end position="38"/>
    </location>
</feature>
<reference evidence="6 7" key="1">
    <citation type="submission" date="2018-03" db="EMBL/GenBank/DDBJ databases">
        <title>Comparative genomics illustrates the genes involved in a hyperalkaliphilic mechanisms of Serpentinomonas isolated from highly-alkaline calcium-rich serpentinized springs.</title>
        <authorList>
            <person name="Suzuki S."/>
            <person name="Ishii S."/>
            <person name="Walworth N."/>
            <person name="Bird L."/>
            <person name="Kuenen J.G."/>
            <person name="Nealson K.H."/>
        </authorList>
    </citation>
    <scope>NUCLEOTIDE SEQUENCE [LARGE SCALE GENOMIC DNA]</scope>
    <source>
        <strain evidence="6 7">P1</strain>
    </source>
</reference>
<dbReference type="InterPro" id="IPR023529">
    <property type="entry name" value="ProQ"/>
</dbReference>
<dbReference type="SMART" id="SM00945">
    <property type="entry name" value="ProQ"/>
    <property type="match status" value="1"/>
</dbReference>
<dbReference type="OrthoDB" id="9180746at2"/>
<dbReference type="GO" id="GO:0033592">
    <property type="term" value="F:RNA strand annealing activity"/>
    <property type="evidence" value="ECO:0007669"/>
    <property type="project" value="InterPro"/>
</dbReference>
<dbReference type="Proteomes" id="UP000238589">
    <property type="component" value="Unassembled WGS sequence"/>
</dbReference>
<comment type="caution">
    <text evidence="6">The sequence shown here is derived from an EMBL/GenBank/DDBJ whole genome shotgun (WGS) entry which is preliminary data.</text>
</comment>
<evidence type="ECO:0000259" key="5">
    <source>
        <dbReference type="SMART" id="SM00945"/>
    </source>
</evidence>
<dbReference type="AlphaFoldDB" id="A0A2S9K8M9"/>
<dbReference type="EMBL" id="PVLQ01000008">
    <property type="protein sequence ID" value="PRD66819.1"/>
    <property type="molecule type" value="Genomic_DNA"/>
</dbReference>
<dbReference type="GO" id="GO:0010608">
    <property type="term" value="P:post-transcriptional regulation of gene expression"/>
    <property type="evidence" value="ECO:0007669"/>
    <property type="project" value="InterPro"/>
</dbReference>
<dbReference type="RefSeq" id="WP_105746803.1">
    <property type="nucleotide sequence ID" value="NZ_PVLQ01000008.1"/>
</dbReference>
<dbReference type="PANTHER" id="PTHR38106">
    <property type="entry name" value="RNA CHAPERONE PROQ"/>
    <property type="match status" value="1"/>
</dbReference>
<keyword evidence="2" id="KW-0694">RNA-binding</keyword>
<name>A0A2S9K8M9_9BURK</name>
<keyword evidence="7" id="KW-1185">Reference proteome</keyword>